<dbReference type="KEGG" id="mjh:JH146_0212"/>
<keyword evidence="1" id="KW-1133">Transmembrane helix</keyword>
<dbReference type="InterPro" id="IPR011317">
    <property type="entry name" value="Prd_NiFe_hyd_3_EhaE"/>
</dbReference>
<organism evidence="2 3">
    <name type="scientific">Methanocaldococcus bathoardescens</name>
    <dbReference type="NCBI Taxonomy" id="1301915"/>
    <lineage>
        <taxon>Archaea</taxon>
        <taxon>Methanobacteriati</taxon>
        <taxon>Methanobacteriota</taxon>
        <taxon>Methanomada group</taxon>
        <taxon>Methanococci</taxon>
        <taxon>Methanococcales</taxon>
        <taxon>Methanocaldococcaceae</taxon>
        <taxon>Methanocaldococcus</taxon>
    </lineage>
</organism>
<keyword evidence="1" id="KW-0812">Transmembrane</keyword>
<evidence type="ECO:0000256" key="1">
    <source>
        <dbReference type="SAM" id="Phobius"/>
    </source>
</evidence>
<dbReference type="Pfam" id="PF09880">
    <property type="entry name" value="EhaE"/>
    <property type="match status" value="1"/>
</dbReference>
<dbReference type="PIRSF" id="PIRSF036535">
    <property type="entry name" value="EhaE"/>
    <property type="match status" value="1"/>
</dbReference>
<dbReference type="GeneID" id="24890803"/>
<sequence length="86" mass="9519">MELVEYILYIGYALLVIGTLGTVIGPKVDNPLIRMLNVEVPTIGVCFIFLAYDETLALMTFIAVNAVLSLILVRAVILNAEYEENE</sequence>
<proteinExistence type="predicted"/>
<evidence type="ECO:0000313" key="3">
    <source>
        <dbReference type="Proteomes" id="UP000028781"/>
    </source>
</evidence>
<protein>
    <submittedName>
        <fullName evidence="2">(NiFe)-hydrogenase-3-type complex Eha, EhaE</fullName>
    </submittedName>
</protein>
<gene>
    <name evidence="2" type="ORF">JH146_0212</name>
</gene>
<dbReference type="AlphaFoldDB" id="A0A076LF76"/>
<reference evidence="2 3" key="1">
    <citation type="journal article" date="2015" name="Int. J. Syst. Evol. Microbiol.">
        <title>M ethanocaldococcus bathoardescens sp. nov., a hyperthermophilic methanogen isolated from a volcanically active deep-sea hydrothermal vent.</title>
        <authorList>
            <person name="Stewart L.C."/>
            <person name="Jung J.H."/>
            <person name="Kim Y.T."/>
            <person name="Kwon S.W."/>
            <person name="Park C.S."/>
            <person name="Holden J.F."/>
        </authorList>
    </citation>
    <scope>NUCLEOTIDE SEQUENCE [LARGE SCALE GENOMIC DNA]</scope>
    <source>
        <strain evidence="2 3">JH146</strain>
    </source>
</reference>
<dbReference type="EMBL" id="CP009149">
    <property type="protein sequence ID" value="AIJ05063.1"/>
    <property type="molecule type" value="Genomic_DNA"/>
</dbReference>
<keyword evidence="3" id="KW-1185">Reference proteome</keyword>
<keyword evidence="1" id="KW-0472">Membrane</keyword>
<evidence type="ECO:0000313" key="2">
    <source>
        <dbReference type="EMBL" id="AIJ05063.1"/>
    </source>
</evidence>
<dbReference type="STRING" id="1301915.JH146_0212"/>
<accession>A0A076LF76</accession>
<feature type="transmembrane region" description="Helical" evidence="1">
    <location>
        <begin position="58"/>
        <end position="77"/>
    </location>
</feature>
<dbReference type="OrthoDB" id="81881at2157"/>
<dbReference type="RefSeq" id="WP_048201269.1">
    <property type="nucleotide sequence ID" value="NZ_CP009149.1"/>
</dbReference>
<dbReference type="Proteomes" id="UP000028781">
    <property type="component" value="Chromosome"/>
</dbReference>
<feature type="transmembrane region" description="Helical" evidence="1">
    <location>
        <begin position="6"/>
        <end position="25"/>
    </location>
</feature>
<name>A0A076LF76_9EURY</name>
<dbReference type="HOGENOM" id="CLU_191930_0_0_2"/>